<evidence type="ECO:0008006" key="3">
    <source>
        <dbReference type="Google" id="ProtNLM"/>
    </source>
</evidence>
<protein>
    <recommendedName>
        <fullName evidence="3">AMMECR1 domain-containing protein</fullName>
    </recommendedName>
</protein>
<dbReference type="EMBL" id="JAIWIY010000001">
    <property type="protein sequence ID" value="MCA2095905.1"/>
    <property type="molecule type" value="Genomic_DNA"/>
</dbReference>
<evidence type="ECO:0000313" key="2">
    <source>
        <dbReference type="Proteomes" id="UP001198374"/>
    </source>
</evidence>
<gene>
    <name evidence="1" type="ORF">LDJ82_03140</name>
</gene>
<sequence>MLRDKFVDLAYESLRYYLETGKYLDKYDEEFKSNHNGVLVQITKGDRLERSGSIYPTRANIALDIIYEVVNLGVFDNAFALKLSDLDDIYIQVLEINKVEQIENIEDFGVYSGLLLSYANNPGMVFREDYETDYQMFEDAKDLANVDDFDIFTLEKFKIIRHI</sequence>
<dbReference type="RefSeq" id="WP_209773083.1">
    <property type="nucleotide sequence ID" value="NZ_JAGGLO010000003.1"/>
</dbReference>
<accession>A0ABS7YVZ7</accession>
<dbReference type="Proteomes" id="UP001198374">
    <property type="component" value="Unassembled WGS sequence"/>
</dbReference>
<reference evidence="2" key="1">
    <citation type="submission" date="2023-07" db="EMBL/GenBank/DDBJ databases">
        <title>FDA dAtabase for Regulatory Grade micrObial Sequences (FDA-ARGOS): Supporting development and validation of Infectious Disease Dx tests.</title>
        <authorList>
            <person name="Sproer C."/>
            <person name="Gronow S."/>
            <person name="Severitt S."/>
            <person name="Schroder I."/>
            <person name="Tallon L."/>
            <person name="Sadzewicz L."/>
            <person name="Zhao X."/>
            <person name="Boylan J."/>
            <person name="Ott S."/>
            <person name="Bowen H."/>
            <person name="Vavikolanu K."/>
            <person name="Hazen T."/>
            <person name="Aluvathingal J."/>
            <person name="Nadendla S."/>
            <person name="Lowell S."/>
            <person name="Myers T."/>
            <person name="Yan Y."/>
        </authorList>
    </citation>
    <scope>NUCLEOTIDE SEQUENCE [LARGE SCALE GENOMIC DNA]</scope>
    <source>
        <strain evidence="2">FDAARGOS_1538</strain>
    </source>
</reference>
<keyword evidence="2" id="KW-1185">Reference proteome</keyword>
<proteinExistence type="predicted"/>
<comment type="caution">
    <text evidence="1">The sequence shown here is derived from an EMBL/GenBank/DDBJ whole genome shotgun (WGS) entry which is preliminary data.</text>
</comment>
<name>A0ABS7YVZ7_9FIRM</name>
<evidence type="ECO:0000313" key="1">
    <source>
        <dbReference type="EMBL" id="MCA2095905.1"/>
    </source>
</evidence>
<organism evidence="1 2">
    <name type="scientific">Anaerococcus degeneri</name>
    <dbReference type="NCBI Taxonomy" id="361500"/>
    <lineage>
        <taxon>Bacteria</taxon>
        <taxon>Bacillati</taxon>
        <taxon>Bacillota</taxon>
        <taxon>Tissierellia</taxon>
        <taxon>Tissierellales</taxon>
        <taxon>Peptoniphilaceae</taxon>
        <taxon>Anaerococcus</taxon>
    </lineage>
</organism>